<sequence length="152" mass="16992">MKTFRLISLKVIVLENQTFVHHDIPISDGLIINREEAGSSWLIEAMVPSSEKAFISSLYDQQLVFEAMITERSNEPALMSGQVRDVISLSKGYSILIDAKMAAGKDEVSTLILESLIEDGFSGEALLQEFTSRKGDQAEWAKKMAEKMYKNT</sequence>
<dbReference type="EMBL" id="FNDK01000008">
    <property type="protein sequence ID" value="SDH63854.1"/>
    <property type="molecule type" value="Genomic_DNA"/>
</dbReference>
<evidence type="ECO:0000313" key="1">
    <source>
        <dbReference type="EMBL" id="SDH63854.1"/>
    </source>
</evidence>
<dbReference type="Pfam" id="PF14183">
    <property type="entry name" value="YwpF"/>
    <property type="match status" value="1"/>
</dbReference>
<evidence type="ECO:0000313" key="2">
    <source>
        <dbReference type="Proteomes" id="UP000199163"/>
    </source>
</evidence>
<dbReference type="AlphaFoldDB" id="A0A1G8E1T4"/>
<reference evidence="1 2" key="1">
    <citation type="submission" date="2016-10" db="EMBL/GenBank/DDBJ databases">
        <authorList>
            <person name="de Groot N.N."/>
        </authorList>
    </citation>
    <scope>NUCLEOTIDE SEQUENCE [LARGE SCALE GENOMIC DNA]</scope>
    <source>
        <strain evidence="1 2">DSM 21632</strain>
    </source>
</reference>
<dbReference type="RefSeq" id="WP_175487432.1">
    <property type="nucleotide sequence ID" value="NZ_FNDK01000008.1"/>
</dbReference>
<name>A0A1G8E1T4_9BACI</name>
<proteinExistence type="predicted"/>
<accession>A0A1G8E1T4</accession>
<keyword evidence="2" id="KW-1185">Reference proteome</keyword>
<dbReference type="Proteomes" id="UP000199163">
    <property type="component" value="Unassembled WGS sequence"/>
</dbReference>
<dbReference type="STRING" id="568899.SAMN05192534_108107"/>
<protein>
    <submittedName>
        <fullName evidence="1">YwpF-like protein</fullName>
    </submittedName>
</protein>
<gene>
    <name evidence="1" type="ORF">SAMN05192534_108107</name>
</gene>
<dbReference type="InterPro" id="IPR025573">
    <property type="entry name" value="YwpF"/>
</dbReference>
<organism evidence="1 2">
    <name type="scientific">Alteribacillus persepolensis</name>
    <dbReference type="NCBI Taxonomy" id="568899"/>
    <lineage>
        <taxon>Bacteria</taxon>
        <taxon>Bacillati</taxon>
        <taxon>Bacillota</taxon>
        <taxon>Bacilli</taxon>
        <taxon>Bacillales</taxon>
        <taxon>Bacillaceae</taxon>
        <taxon>Alteribacillus</taxon>
    </lineage>
</organism>